<organism evidence="1 2">
    <name type="scientific">Pistacia integerrima</name>
    <dbReference type="NCBI Taxonomy" id="434235"/>
    <lineage>
        <taxon>Eukaryota</taxon>
        <taxon>Viridiplantae</taxon>
        <taxon>Streptophyta</taxon>
        <taxon>Embryophyta</taxon>
        <taxon>Tracheophyta</taxon>
        <taxon>Spermatophyta</taxon>
        <taxon>Magnoliopsida</taxon>
        <taxon>eudicotyledons</taxon>
        <taxon>Gunneridae</taxon>
        <taxon>Pentapetalae</taxon>
        <taxon>rosids</taxon>
        <taxon>malvids</taxon>
        <taxon>Sapindales</taxon>
        <taxon>Anacardiaceae</taxon>
        <taxon>Pistacia</taxon>
    </lineage>
</organism>
<sequence length="123" mass="13942">MTTNLGHRIGLTSIKIEDRNPEQNQVGEVGNMSTGAADAGDRGEEFECHTPTSDESKIPITLICPPAPRKPTKRSSISCKRKLFDVNQFVETVKREEIDEFFRSNFELVARRRMIAKKRCKCT</sequence>
<dbReference type="EMBL" id="CM047738">
    <property type="protein sequence ID" value="KAJ0045128.1"/>
    <property type="molecule type" value="Genomic_DNA"/>
</dbReference>
<protein>
    <submittedName>
        <fullName evidence="1">Uncharacterized protein</fullName>
    </submittedName>
</protein>
<reference evidence="2" key="1">
    <citation type="journal article" date="2023" name="G3 (Bethesda)">
        <title>Genome assembly and association tests identify interacting loci associated with vigor, precocity, and sex in interspecific pistachio rootstocks.</title>
        <authorList>
            <person name="Palmer W."/>
            <person name="Jacygrad E."/>
            <person name="Sagayaradj S."/>
            <person name="Cavanaugh K."/>
            <person name="Han R."/>
            <person name="Bertier L."/>
            <person name="Beede B."/>
            <person name="Kafkas S."/>
            <person name="Golino D."/>
            <person name="Preece J."/>
            <person name="Michelmore R."/>
        </authorList>
    </citation>
    <scope>NUCLEOTIDE SEQUENCE [LARGE SCALE GENOMIC DNA]</scope>
</reference>
<name>A0ACC0Z4P2_9ROSI</name>
<comment type="caution">
    <text evidence="1">The sequence shown here is derived from an EMBL/GenBank/DDBJ whole genome shotgun (WGS) entry which is preliminary data.</text>
</comment>
<evidence type="ECO:0000313" key="2">
    <source>
        <dbReference type="Proteomes" id="UP001163603"/>
    </source>
</evidence>
<accession>A0ACC0Z4P2</accession>
<proteinExistence type="predicted"/>
<gene>
    <name evidence="1" type="ORF">Pint_05936</name>
</gene>
<evidence type="ECO:0000313" key="1">
    <source>
        <dbReference type="EMBL" id="KAJ0045128.1"/>
    </source>
</evidence>
<keyword evidence="2" id="KW-1185">Reference proteome</keyword>
<dbReference type="Proteomes" id="UP001163603">
    <property type="component" value="Chromosome 3"/>
</dbReference>